<sequence>MSDGAPVRSNKPRPSRGAMSWLVGCCKALNTVINAANLVVRFLPNTAGTSTASPVTKLIAGLADWFSHLI</sequence>
<keyword evidence="2" id="KW-1185">Reference proteome</keyword>
<dbReference type="AlphaFoldDB" id="A0A231GTA5"/>
<gene>
    <name evidence="1" type="ORF">B7C42_08120</name>
</gene>
<name>A0A231GTA5_9NOCA</name>
<dbReference type="Proteomes" id="UP000215506">
    <property type="component" value="Unassembled WGS sequence"/>
</dbReference>
<comment type="caution">
    <text evidence="1">The sequence shown here is derived from an EMBL/GenBank/DDBJ whole genome shotgun (WGS) entry which is preliminary data.</text>
</comment>
<evidence type="ECO:0000313" key="1">
    <source>
        <dbReference type="EMBL" id="OXR39808.1"/>
    </source>
</evidence>
<accession>A0A231GTA5</accession>
<organism evidence="1 2">
    <name type="scientific">Nocardia cerradoensis</name>
    <dbReference type="NCBI Taxonomy" id="85688"/>
    <lineage>
        <taxon>Bacteria</taxon>
        <taxon>Bacillati</taxon>
        <taxon>Actinomycetota</taxon>
        <taxon>Actinomycetes</taxon>
        <taxon>Mycobacteriales</taxon>
        <taxon>Nocardiaceae</taxon>
        <taxon>Nocardia</taxon>
    </lineage>
</organism>
<reference evidence="1 2" key="1">
    <citation type="submission" date="2017-07" db="EMBL/GenBank/DDBJ databases">
        <title>First draft Genome Sequence of Nocardia cerradoensis isolated from human infection.</title>
        <authorList>
            <person name="Carrasco G."/>
        </authorList>
    </citation>
    <scope>NUCLEOTIDE SEQUENCE [LARGE SCALE GENOMIC DNA]</scope>
    <source>
        <strain evidence="1 2">CNM20130759</strain>
    </source>
</reference>
<evidence type="ECO:0000313" key="2">
    <source>
        <dbReference type="Proteomes" id="UP000215506"/>
    </source>
</evidence>
<protein>
    <submittedName>
        <fullName evidence="1">Uncharacterized protein</fullName>
    </submittedName>
</protein>
<proteinExistence type="predicted"/>
<dbReference type="EMBL" id="NGAF01000061">
    <property type="protein sequence ID" value="OXR39808.1"/>
    <property type="molecule type" value="Genomic_DNA"/>
</dbReference>